<feature type="compositionally biased region" description="Low complexity" evidence="1">
    <location>
        <begin position="363"/>
        <end position="372"/>
    </location>
</feature>
<proteinExistence type="predicted"/>
<evidence type="ECO:0000313" key="3">
    <source>
        <dbReference type="EMBL" id="EDY22171.1"/>
    </source>
</evidence>
<keyword evidence="2" id="KW-1133">Transmembrane helix</keyword>
<comment type="caution">
    <text evidence="3">The sequence shown here is derived from an EMBL/GenBank/DDBJ whole genome shotgun (WGS) entry which is preliminary data.</text>
</comment>
<dbReference type="InParanoid" id="B4CUD3"/>
<feature type="region of interest" description="Disordered" evidence="1">
    <location>
        <begin position="383"/>
        <end position="417"/>
    </location>
</feature>
<feature type="transmembrane region" description="Helical" evidence="2">
    <location>
        <begin position="104"/>
        <end position="121"/>
    </location>
</feature>
<evidence type="ECO:0000313" key="4">
    <source>
        <dbReference type="Proteomes" id="UP000005824"/>
    </source>
</evidence>
<dbReference type="EMBL" id="ABVL01000001">
    <property type="protein sequence ID" value="EDY22171.1"/>
    <property type="molecule type" value="Genomic_DNA"/>
</dbReference>
<feature type="compositionally biased region" description="Low complexity" evidence="1">
    <location>
        <begin position="383"/>
        <end position="392"/>
    </location>
</feature>
<organism evidence="3 4">
    <name type="scientific">Chthoniobacter flavus Ellin428</name>
    <dbReference type="NCBI Taxonomy" id="497964"/>
    <lineage>
        <taxon>Bacteria</taxon>
        <taxon>Pseudomonadati</taxon>
        <taxon>Verrucomicrobiota</taxon>
        <taxon>Spartobacteria</taxon>
        <taxon>Chthoniobacterales</taxon>
        <taxon>Chthoniobacteraceae</taxon>
        <taxon>Chthoniobacter</taxon>
    </lineage>
</organism>
<sequence length="417" mass="43884">MEIREEKTREDKTRDEKGRDEKEKKRDEKIVPRYVHAPALRDYGMGPRNLFWGVGLLIVASVMLVVAILLVGSKAMISVATCLLTFTALFVLTRMHVFRQRNGGFLAVGLVCLIGAAVPLLESAFTAAKTFVSVRTTGSSAAFRVDEPAPLLTQSFALAQPSADAKQVRVLRDSRVVIAGKPFEIKAGDRFLFVGTKGDETAFGVRDLNVSLPSSVVEVVDPKAVAKEVPATAANPLTSAASAPAAPKAAAKAKAGGADDAELAEITRSAQQEAMRRYPALALKDSLENAMFVSTYKQLREAGSDNFFSNPEWPIELAELLAKREGWSRGGSPLTTGPAPVLDAPAEAPIADAPAAEPPAAEPPVAEAPVPVAQPVQRALPVAPVAQPAARPKGPPAALPPISALDAGASLPQTGGR</sequence>
<dbReference type="Proteomes" id="UP000005824">
    <property type="component" value="Unassembled WGS sequence"/>
</dbReference>
<accession>B4CUD3</accession>
<feature type="transmembrane region" description="Helical" evidence="2">
    <location>
        <begin position="50"/>
        <end position="69"/>
    </location>
</feature>
<feature type="region of interest" description="Disordered" evidence="1">
    <location>
        <begin position="1"/>
        <end position="25"/>
    </location>
</feature>
<feature type="region of interest" description="Disordered" evidence="1">
    <location>
        <begin position="353"/>
        <end position="372"/>
    </location>
</feature>
<feature type="transmembrane region" description="Helical" evidence="2">
    <location>
        <begin position="75"/>
        <end position="92"/>
    </location>
</feature>
<evidence type="ECO:0000256" key="2">
    <source>
        <dbReference type="SAM" id="Phobius"/>
    </source>
</evidence>
<dbReference type="RefSeq" id="WP_006977623.1">
    <property type="nucleotide sequence ID" value="NZ_ABVL01000001.1"/>
</dbReference>
<protein>
    <submittedName>
        <fullName evidence="3">Uncharacterized protein</fullName>
    </submittedName>
</protein>
<evidence type="ECO:0000256" key="1">
    <source>
        <dbReference type="SAM" id="MobiDB-lite"/>
    </source>
</evidence>
<reference evidence="3 4" key="1">
    <citation type="journal article" date="2011" name="J. Bacteriol.">
        <title>Genome sequence of Chthoniobacter flavus Ellin428, an aerobic heterotrophic soil bacterium.</title>
        <authorList>
            <person name="Kant R."/>
            <person name="van Passel M.W."/>
            <person name="Palva A."/>
            <person name="Lucas S."/>
            <person name="Lapidus A."/>
            <person name="Glavina Del Rio T."/>
            <person name="Dalin E."/>
            <person name="Tice H."/>
            <person name="Bruce D."/>
            <person name="Goodwin L."/>
            <person name="Pitluck S."/>
            <person name="Larimer F.W."/>
            <person name="Land M.L."/>
            <person name="Hauser L."/>
            <person name="Sangwan P."/>
            <person name="de Vos W.M."/>
            <person name="Janssen P.H."/>
            <person name="Smidt H."/>
        </authorList>
    </citation>
    <scope>NUCLEOTIDE SEQUENCE [LARGE SCALE GENOMIC DNA]</scope>
    <source>
        <strain evidence="3 4">Ellin428</strain>
    </source>
</reference>
<keyword evidence="2" id="KW-0812">Transmembrane</keyword>
<dbReference type="AlphaFoldDB" id="B4CUD3"/>
<keyword evidence="4" id="KW-1185">Reference proteome</keyword>
<name>B4CUD3_9BACT</name>
<keyword evidence="2" id="KW-0472">Membrane</keyword>
<gene>
    <name evidence="3" type="ORF">CfE428DRAFT_0296</name>
</gene>